<feature type="non-terminal residue" evidence="1">
    <location>
        <position position="1"/>
    </location>
</feature>
<proteinExistence type="predicted"/>
<evidence type="ECO:0000313" key="1">
    <source>
        <dbReference type="EMBL" id="PON41997.1"/>
    </source>
</evidence>
<dbReference type="OrthoDB" id="10308877at2759"/>
<accession>A0A2P5AZK7</accession>
<keyword evidence="2" id="KW-1185">Reference proteome</keyword>
<name>A0A2P5AZK7_PARAD</name>
<dbReference type="Proteomes" id="UP000237105">
    <property type="component" value="Unassembled WGS sequence"/>
</dbReference>
<dbReference type="EMBL" id="JXTB01000402">
    <property type="protein sequence ID" value="PON41997.1"/>
    <property type="molecule type" value="Genomic_DNA"/>
</dbReference>
<evidence type="ECO:0000313" key="2">
    <source>
        <dbReference type="Proteomes" id="UP000237105"/>
    </source>
</evidence>
<comment type="caution">
    <text evidence="1">The sequence shown here is derived from an EMBL/GenBank/DDBJ whole genome shotgun (WGS) entry which is preliminary data.</text>
</comment>
<dbReference type="AlphaFoldDB" id="A0A2P5AZK7"/>
<sequence>SNFDNSVCRTRIRDNHPRVEASLIDSSLGFRSDLDLRMIPISRGTVVDISPGVNVIGRDDGLISCYALSYC</sequence>
<organism evidence="1 2">
    <name type="scientific">Parasponia andersonii</name>
    <name type="common">Sponia andersonii</name>
    <dbReference type="NCBI Taxonomy" id="3476"/>
    <lineage>
        <taxon>Eukaryota</taxon>
        <taxon>Viridiplantae</taxon>
        <taxon>Streptophyta</taxon>
        <taxon>Embryophyta</taxon>
        <taxon>Tracheophyta</taxon>
        <taxon>Spermatophyta</taxon>
        <taxon>Magnoliopsida</taxon>
        <taxon>eudicotyledons</taxon>
        <taxon>Gunneridae</taxon>
        <taxon>Pentapetalae</taxon>
        <taxon>rosids</taxon>
        <taxon>fabids</taxon>
        <taxon>Rosales</taxon>
        <taxon>Cannabaceae</taxon>
        <taxon>Parasponia</taxon>
    </lineage>
</organism>
<reference evidence="2" key="1">
    <citation type="submission" date="2016-06" db="EMBL/GenBank/DDBJ databases">
        <title>Parallel loss of symbiosis genes in relatives of nitrogen-fixing non-legume Parasponia.</title>
        <authorList>
            <person name="Van Velzen R."/>
            <person name="Holmer R."/>
            <person name="Bu F."/>
            <person name="Rutten L."/>
            <person name="Van Zeijl A."/>
            <person name="Liu W."/>
            <person name="Santuari L."/>
            <person name="Cao Q."/>
            <person name="Sharma T."/>
            <person name="Shen D."/>
            <person name="Roswanjaya Y."/>
            <person name="Wardhani T."/>
            <person name="Kalhor M.S."/>
            <person name="Jansen J."/>
            <person name="Van den Hoogen J."/>
            <person name="Gungor B."/>
            <person name="Hartog M."/>
            <person name="Hontelez J."/>
            <person name="Verver J."/>
            <person name="Yang W.-C."/>
            <person name="Schijlen E."/>
            <person name="Repin R."/>
            <person name="Schilthuizen M."/>
            <person name="Schranz E."/>
            <person name="Heidstra R."/>
            <person name="Miyata K."/>
            <person name="Fedorova E."/>
            <person name="Kohlen W."/>
            <person name="Bisseling T."/>
            <person name="Smit S."/>
            <person name="Geurts R."/>
        </authorList>
    </citation>
    <scope>NUCLEOTIDE SEQUENCE [LARGE SCALE GENOMIC DNA]</scope>
    <source>
        <strain evidence="2">cv. WU1-14</strain>
    </source>
</reference>
<protein>
    <submittedName>
        <fullName evidence="1">Uncharacterized protein</fullName>
    </submittedName>
</protein>
<gene>
    <name evidence="1" type="ORF">PanWU01x14_285290</name>
</gene>